<gene>
    <name evidence="8" type="ORF">FVW59_03960</name>
</gene>
<organism evidence="8 9">
    <name type="scientific">Parahaliea aestuarii</name>
    <dbReference type="NCBI Taxonomy" id="1852021"/>
    <lineage>
        <taxon>Bacteria</taxon>
        <taxon>Pseudomonadati</taxon>
        <taxon>Pseudomonadota</taxon>
        <taxon>Gammaproteobacteria</taxon>
        <taxon>Cellvibrionales</taxon>
        <taxon>Halieaceae</taxon>
        <taxon>Parahaliea</taxon>
    </lineage>
</organism>
<keyword evidence="3" id="KW-0479">Metal-binding</keyword>
<evidence type="ECO:0000256" key="4">
    <source>
        <dbReference type="ARBA" id="ARBA00023002"/>
    </source>
</evidence>
<protein>
    <submittedName>
        <fullName evidence="8">Rieske 2Fe-2S domain-containing protein</fullName>
    </submittedName>
</protein>
<evidence type="ECO:0000256" key="5">
    <source>
        <dbReference type="ARBA" id="ARBA00023004"/>
    </source>
</evidence>
<dbReference type="PANTHER" id="PTHR43756:SF5">
    <property type="entry name" value="CHOLINE MONOOXYGENASE, CHLOROPLASTIC"/>
    <property type="match status" value="1"/>
</dbReference>
<comment type="caution">
    <text evidence="8">The sequence shown here is derived from an EMBL/GenBank/DDBJ whole genome shotgun (WGS) entry which is preliminary data.</text>
</comment>
<name>A0A5C9A7H5_9GAMM</name>
<dbReference type="GO" id="GO:0016491">
    <property type="term" value="F:oxidoreductase activity"/>
    <property type="evidence" value="ECO:0007669"/>
    <property type="project" value="UniProtKB-KW"/>
</dbReference>
<dbReference type="PRINTS" id="PR00090">
    <property type="entry name" value="RNGDIOXGNASE"/>
</dbReference>
<dbReference type="Pfam" id="PF00355">
    <property type="entry name" value="Rieske"/>
    <property type="match status" value="1"/>
</dbReference>
<dbReference type="InterPro" id="IPR015879">
    <property type="entry name" value="Ring_hydroxy_dOase_asu_C_dom"/>
</dbReference>
<sequence length="362" mass="41360">MRVPYEQYTDPDVWQREIDLIYKRLPIMVGLSIEIPEPGDFKTIEMLGMPLLVTRASDGEARVMLNVCSHRGMKLTTEGCGHARLFTCPYHRWSYGLDGALKGVAEYKKFGDVDKATLGLTQLSCHEQGGMIFAVLTPGLEVDFQAFLGGMIADVEQKHFENWHFCGRREIFGGNWKVAYDGYLEGYHFAAAHPETIHPRTYSNIMHFEAHGPHILIGFPQRSIDQLRDVPRDELWKYENNGYDFIRTFFPNISIFVAPEITQVAQLIPGPTPAENRTILYFLKPEPPANDEEKQATETMVDWLQSVVDREDYQVGLQVQRGLESGAHDSVIFGRNERGNQYFHRWLDYYLAGEADAPPPEL</sequence>
<reference evidence="8 9" key="1">
    <citation type="submission" date="2019-08" db="EMBL/GenBank/DDBJ databases">
        <title>Parahaliea maris sp. nov., isolated from the surface seawater.</title>
        <authorList>
            <person name="Liu Y."/>
        </authorList>
    </citation>
    <scope>NUCLEOTIDE SEQUENCE [LARGE SCALE GENOMIC DNA]</scope>
    <source>
        <strain evidence="8 9">S2-26</strain>
    </source>
</reference>
<dbReference type="Proteomes" id="UP000321933">
    <property type="component" value="Unassembled WGS sequence"/>
</dbReference>
<evidence type="ECO:0000256" key="6">
    <source>
        <dbReference type="ARBA" id="ARBA00023014"/>
    </source>
</evidence>
<dbReference type="SUPFAM" id="SSF50022">
    <property type="entry name" value="ISP domain"/>
    <property type="match status" value="1"/>
</dbReference>
<keyword evidence="5" id="KW-0408">Iron</keyword>
<dbReference type="GO" id="GO:0051537">
    <property type="term" value="F:2 iron, 2 sulfur cluster binding"/>
    <property type="evidence" value="ECO:0007669"/>
    <property type="project" value="UniProtKB-KW"/>
</dbReference>
<proteinExistence type="predicted"/>
<evidence type="ECO:0000256" key="2">
    <source>
        <dbReference type="ARBA" id="ARBA00022714"/>
    </source>
</evidence>
<comment type="cofactor">
    <cofactor evidence="1">
        <name>Fe cation</name>
        <dbReference type="ChEBI" id="CHEBI:24875"/>
    </cofactor>
</comment>
<evidence type="ECO:0000313" key="9">
    <source>
        <dbReference type="Proteomes" id="UP000321933"/>
    </source>
</evidence>
<evidence type="ECO:0000259" key="7">
    <source>
        <dbReference type="PROSITE" id="PS51296"/>
    </source>
</evidence>
<dbReference type="SUPFAM" id="SSF55961">
    <property type="entry name" value="Bet v1-like"/>
    <property type="match status" value="1"/>
</dbReference>
<dbReference type="PROSITE" id="PS51296">
    <property type="entry name" value="RIESKE"/>
    <property type="match status" value="1"/>
</dbReference>
<evidence type="ECO:0000313" key="8">
    <source>
        <dbReference type="EMBL" id="TXS95171.1"/>
    </source>
</evidence>
<dbReference type="PANTHER" id="PTHR43756">
    <property type="entry name" value="CHOLINE MONOOXYGENASE, CHLOROPLASTIC"/>
    <property type="match status" value="1"/>
</dbReference>
<dbReference type="InterPro" id="IPR001663">
    <property type="entry name" value="Rng_hydr_dOase-A"/>
</dbReference>
<dbReference type="CDD" id="cd03469">
    <property type="entry name" value="Rieske_RO_Alpha_N"/>
    <property type="match status" value="1"/>
</dbReference>
<dbReference type="InterPro" id="IPR017941">
    <property type="entry name" value="Rieske_2Fe-2S"/>
</dbReference>
<feature type="domain" description="Rieske" evidence="7">
    <location>
        <begin position="26"/>
        <end position="134"/>
    </location>
</feature>
<evidence type="ECO:0000256" key="3">
    <source>
        <dbReference type="ARBA" id="ARBA00022723"/>
    </source>
</evidence>
<keyword evidence="6" id="KW-0411">Iron-sulfur</keyword>
<dbReference type="CDD" id="cd08887">
    <property type="entry name" value="RHO_alpha_C_3"/>
    <property type="match status" value="1"/>
</dbReference>
<dbReference type="Gene3D" id="2.102.10.10">
    <property type="entry name" value="Rieske [2Fe-2S] iron-sulphur domain"/>
    <property type="match status" value="1"/>
</dbReference>
<dbReference type="Gene3D" id="3.90.380.10">
    <property type="entry name" value="Naphthalene 1,2-dioxygenase Alpha Subunit, Chain A, domain 1"/>
    <property type="match status" value="2"/>
</dbReference>
<evidence type="ECO:0000256" key="1">
    <source>
        <dbReference type="ARBA" id="ARBA00001962"/>
    </source>
</evidence>
<keyword evidence="2" id="KW-0001">2Fe-2S</keyword>
<dbReference type="GO" id="GO:0005506">
    <property type="term" value="F:iron ion binding"/>
    <property type="evidence" value="ECO:0007669"/>
    <property type="project" value="InterPro"/>
</dbReference>
<dbReference type="InterPro" id="IPR036922">
    <property type="entry name" value="Rieske_2Fe-2S_sf"/>
</dbReference>
<accession>A0A5C9A7H5</accession>
<keyword evidence="9" id="KW-1185">Reference proteome</keyword>
<keyword evidence="4" id="KW-0560">Oxidoreductase</keyword>
<dbReference type="OrthoDB" id="9769355at2"/>
<dbReference type="AlphaFoldDB" id="A0A5C9A7H5"/>
<dbReference type="EMBL" id="VRYZ01000001">
    <property type="protein sequence ID" value="TXS95171.1"/>
    <property type="molecule type" value="Genomic_DNA"/>
</dbReference>
<dbReference type="Pfam" id="PF00848">
    <property type="entry name" value="Ring_hydroxyl_A"/>
    <property type="match status" value="1"/>
</dbReference>